<proteinExistence type="predicted"/>
<evidence type="ECO:0000313" key="3">
    <source>
        <dbReference type="EnsemblPlants" id="Bo3g178430.1"/>
    </source>
</evidence>
<dbReference type="Proteomes" id="UP000032141">
    <property type="component" value="Chromosome C3"/>
</dbReference>
<name>A0A0D3BMF4_BRAOL</name>
<accession>A0A0D3BMF4</accession>
<evidence type="ECO:0000313" key="4">
    <source>
        <dbReference type="Proteomes" id="UP000032141"/>
    </source>
</evidence>
<dbReference type="InterPro" id="IPR005162">
    <property type="entry name" value="Retrotrans_gag_dom"/>
</dbReference>
<feature type="region of interest" description="Disordered" evidence="1">
    <location>
        <begin position="58"/>
        <end position="117"/>
    </location>
</feature>
<keyword evidence="4" id="KW-1185">Reference proteome</keyword>
<evidence type="ECO:0000259" key="2">
    <source>
        <dbReference type="Pfam" id="PF03732"/>
    </source>
</evidence>
<feature type="compositionally biased region" description="Low complexity" evidence="1">
    <location>
        <begin position="230"/>
        <end position="241"/>
    </location>
</feature>
<feature type="region of interest" description="Disordered" evidence="1">
    <location>
        <begin position="222"/>
        <end position="254"/>
    </location>
</feature>
<protein>
    <recommendedName>
        <fullName evidence="2">Retrotransposon gag domain-containing protein</fullName>
    </recommendedName>
</protein>
<dbReference type="EnsemblPlants" id="Bo3g178430.1">
    <property type="protein sequence ID" value="Bo3g178430.1"/>
    <property type="gene ID" value="Bo3g178430"/>
</dbReference>
<dbReference type="Gramene" id="Bo3g178430.1">
    <property type="protein sequence ID" value="Bo3g178430.1"/>
    <property type="gene ID" value="Bo3g178430"/>
</dbReference>
<feature type="compositionally biased region" description="Polar residues" evidence="1">
    <location>
        <begin position="94"/>
        <end position="104"/>
    </location>
</feature>
<organism evidence="3 4">
    <name type="scientific">Brassica oleracea var. oleracea</name>
    <dbReference type="NCBI Taxonomy" id="109376"/>
    <lineage>
        <taxon>Eukaryota</taxon>
        <taxon>Viridiplantae</taxon>
        <taxon>Streptophyta</taxon>
        <taxon>Embryophyta</taxon>
        <taxon>Tracheophyta</taxon>
        <taxon>Spermatophyta</taxon>
        <taxon>Magnoliopsida</taxon>
        <taxon>eudicotyledons</taxon>
        <taxon>Gunneridae</taxon>
        <taxon>Pentapetalae</taxon>
        <taxon>rosids</taxon>
        <taxon>malvids</taxon>
        <taxon>Brassicales</taxon>
        <taxon>Brassicaceae</taxon>
        <taxon>Brassiceae</taxon>
        <taxon>Brassica</taxon>
    </lineage>
</organism>
<feature type="domain" description="Retrotransposon gag" evidence="2">
    <location>
        <begin position="126"/>
        <end position="195"/>
    </location>
</feature>
<reference evidence="3 4" key="1">
    <citation type="journal article" date="2014" name="Genome Biol.">
        <title>Transcriptome and methylome profiling reveals relics of genome dominance in the mesopolyploid Brassica oleracea.</title>
        <authorList>
            <person name="Parkin I.A."/>
            <person name="Koh C."/>
            <person name="Tang H."/>
            <person name="Robinson S.J."/>
            <person name="Kagale S."/>
            <person name="Clarke W.E."/>
            <person name="Town C.D."/>
            <person name="Nixon J."/>
            <person name="Krishnakumar V."/>
            <person name="Bidwell S.L."/>
            <person name="Denoeud F."/>
            <person name="Belcram H."/>
            <person name="Links M.G."/>
            <person name="Just J."/>
            <person name="Clarke C."/>
            <person name="Bender T."/>
            <person name="Huebert T."/>
            <person name="Mason A.S."/>
            <person name="Pires J.C."/>
            <person name="Barker G."/>
            <person name="Moore J."/>
            <person name="Walley P.G."/>
            <person name="Manoli S."/>
            <person name="Batley J."/>
            <person name="Edwards D."/>
            <person name="Nelson M.N."/>
            <person name="Wang X."/>
            <person name="Paterson A.H."/>
            <person name="King G."/>
            <person name="Bancroft I."/>
            <person name="Chalhoub B."/>
            <person name="Sharpe A.G."/>
        </authorList>
    </citation>
    <scope>NUCLEOTIDE SEQUENCE</scope>
    <source>
        <strain evidence="3 4">cv. TO1000</strain>
    </source>
</reference>
<dbReference type="Pfam" id="PF03732">
    <property type="entry name" value="Retrotrans_gag"/>
    <property type="match status" value="1"/>
</dbReference>
<dbReference type="AlphaFoldDB" id="A0A0D3BMF4"/>
<dbReference type="HOGENOM" id="CLU_904146_0_0_1"/>
<sequence>MVMASNKERLADLETSIGMVQDEVAKINEKIDEEMAAKFRGMEDSFKRMLSDAVSSLREEGSIAPKGGIPTETMTGNHEVGTSAAGGIRRSKIPSPSASIQRGENPNPLPNGPNRRHATTKALYENGVSVSWDVFEEELWARFGSIAAEDFDEALSEIQQTGTLREYHREFQRLQNKVSGWTQKALIGTYIGGLRYAISDNIRMFQPKTLKAAVELARMRDEQLQRSRRFSSTTNRNTQNSPANTKPEGPATNH</sequence>
<evidence type="ECO:0000256" key="1">
    <source>
        <dbReference type="SAM" id="MobiDB-lite"/>
    </source>
</evidence>
<reference evidence="3" key="2">
    <citation type="submission" date="2015-03" db="UniProtKB">
        <authorList>
            <consortium name="EnsemblPlants"/>
        </authorList>
    </citation>
    <scope>IDENTIFICATION</scope>
</reference>